<comment type="similarity">
    <text evidence="1">Belongs to the short-chain dehydrogenases/reductases (SDR) family.</text>
</comment>
<dbReference type="Gene3D" id="3.40.50.720">
    <property type="entry name" value="NAD(P)-binding Rossmann-like Domain"/>
    <property type="match status" value="1"/>
</dbReference>
<dbReference type="PANTHER" id="PTHR42879:SF6">
    <property type="entry name" value="NADPH-DEPENDENT REDUCTASE BACG"/>
    <property type="match status" value="1"/>
</dbReference>
<organism evidence="2 3">
    <name type="scientific">Gluconacetobacter asukensis</name>
    <dbReference type="NCBI Taxonomy" id="1017181"/>
    <lineage>
        <taxon>Bacteria</taxon>
        <taxon>Pseudomonadati</taxon>
        <taxon>Pseudomonadota</taxon>
        <taxon>Alphaproteobacteria</taxon>
        <taxon>Acetobacterales</taxon>
        <taxon>Acetobacteraceae</taxon>
        <taxon>Gluconacetobacter</taxon>
    </lineage>
</organism>
<protein>
    <submittedName>
        <fullName evidence="2">SDR family oxidoreductase</fullName>
    </submittedName>
</protein>
<evidence type="ECO:0000256" key="1">
    <source>
        <dbReference type="ARBA" id="ARBA00006484"/>
    </source>
</evidence>
<dbReference type="PANTHER" id="PTHR42879">
    <property type="entry name" value="3-OXOACYL-(ACYL-CARRIER-PROTEIN) REDUCTASE"/>
    <property type="match status" value="1"/>
</dbReference>
<accession>A0A7W4P353</accession>
<comment type="caution">
    <text evidence="2">The sequence shown here is derived from an EMBL/GenBank/DDBJ whole genome shotgun (WGS) entry which is preliminary data.</text>
</comment>
<dbReference type="EMBL" id="JABEQE010000017">
    <property type="protein sequence ID" value="MBB2173593.1"/>
    <property type="molecule type" value="Genomic_DNA"/>
</dbReference>
<keyword evidence="3" id="KW-1185">Reference proteome</keyword>
<evidence type="ECO:0000313" key="3">
    <source>
        <dbReference type="Proteomes" id="UP000577891"/>
    </source>
</evidence>
<dbReference type="Pfam" id="PF13561">
    <property type="entry name" value="adh_short_C2"/>
    <property type="match status" value="1"/>
</dbReference>
<dbReference type="InterPro" id="IPR036291">
    <property type="entry name" value="NAD(P)-bd_dom_sf"/>
</dbReference>
<sequence>MDLNLHGKKAVVLGASRGLGRAIALSFLAEGVHVYATSRQPDDIISWRDRLPAEQQERVTPLPLDLSEPASIAAAVEQITVTGGTDILVNNSGGPPPSPIRAITPEIWAAQFDMMATRIFQITSLLLPPMRARRWGRILTVASSGIIQPIPNLGLSNSIRSAIGGWSKTLSNEVASEGVTVNMVIPGRIHTDRVDQLDALAAQRQNISVEEAAALSCRTIPAARYGRPEEFAAVVTFLASEQAGYITGSQIRVDGGMIRSI</sequence>
<dbReference type="RefSeq" id="WP_182980092.1">
    <property type="nucleotide sequence ID" value="NZ_BAABGB010000057.1"/>
</dbReference>
<dbReference type="Proteomes" id="UP000577891">
    <property type="component" value="Unassembled WGS sequence"/>
</dbReference>
<evidence type="ECO:0000313" key="2">
    <source>
        <dbReference type="EMBL" id="MBB2173593.1"/>
    </source>
</evidence>
<dbReference type="InterPro" id="IPR050259">
    <property type="entry name" value="SDR"/>
</dbReference>
<reference evidence="2 3" key="1">
    <citation type="submission" date="2020-04" db="EMBL/GenBank/DDBJ databases">
        <title>Description of novel Gluconacetobacter.</title>
        <authorList>
            <person name="Sombolestani A."/>
        </authorList>
    </citation>
    <scope>NUCLEOTIDE SEQUENCE [LARGE SCALE GENOMIC DNA]</scope>
    <source>
        <strain evidence="2 3">LMG 27724</strain>
    </source>
</reference>
<proteinExistence type="inferred from homology"/>
<dbReference type="AlphaFoldDB" id="A0A7W4P353"/>
<name>A0A7W4P353_9PROT</name>
<dbReference type="SUPFAM" id="SSF51735">
    <property type="entry name" value="NAD(P)-binding Rossmann-fold domains"/>
    <property type="match status" value="1"/>
</dbReference>
<dbReference type="InterPro" id="IPR002347">
    <property type="entry name" value="SDR_fam"/>
</dbReference>
<dbReference type="PRINTS" id="PR00081">
    <property type="entry name" value="GDHRDH"/>
</dbReference>
<gene>
    <name evidence="2" type="ORF">HLH35_15960</name>
</gene>